<gene>
    <name evidence="2" type="ORF">KSP39_PZI007506</name>
</gene>
<comment type="caution">
    <text evidence="2">The sequence shown here is derived from an EMBL/GenBank/DDBJ whole genome shotgun (WGS) entry which is preliminary data.</text>
</comment>
<name>A0AAP0BQW9_9ASPA</name>
<dbReference type="Proteomes" id="UP001418222">
    <property type="component" value="Unassembled WGS sequence"/>
</dbReference>
<feature type="chain" id="PRO_5042827040" evidence="1">
    <location>
        <begin position="32"/>
        <end position="281"/>
    </location>
</feature>
<dbReference type="AlphaFoldDB" id="A0AAP0BQW9"/>
<reference evidence="2 3" key="1">
    <citation type="journal article" date="2022" name="Nat. Plants">
        <title>Genomes of leafy and leafless Platanthera orchids illuminate the evolution of mycoheterotrophy.</title>
        <authorList>
            <person name="Li M.H."/>
            <person name="Liu K.W."/>
            <person name="Li Z."/>
            <person name="Lu H.C."/>
            <person name="Ye Q.L."/>
            <person name="Zhang D."/>
            <person name="Wang J.Y."/>
            <person name="Li Y.F."/>
            <person name="Zhong Z.M."/>
            <person name="Liu X."/>
            <person name="Yu X."/>
            <person name="Liu D.K."/>
            <person name="Tu X.D."/>
            <person name="Liu B."/>
            <person name="Hao Y."/>
            <person name="Liao X.Y."/>
            <person name="Jiang Y.T."/>
            <person name="Sun W.H."/>
            <person name="Chen J."/>
            <person name="Chen Y.Q."/>
            <person name="Ai Y."/>
            <person name="Zhai J.W."/>
            <person name="Wu S.S."/>
            <person name="Zhou Z."/>
            <person name="Hsiao Y.Y."/>
            <person name="Wu W.L."/>
            <person name="Chen Y.Y."/>
            <person name="Lin Y.F."/>
            <person name="Hsu J.L."/>
            <person name="Li C.Y."/>
            <person name="Wang Z.W."/>
            <person name="Zhao X."/>
            <person name="Zhong W.Y."/>
            <person name="Ma X.K."/>
            <person name="Ma L."/>
            <person name="Huang J."/>
            <person name="Chen G.Z."/>
            <person name="Huang M.Z."/>
            <person name="Huang L."/>
            <person name="Peng D.H."/>
            <person name="Luo Y.B."/>
            <person name="Zou S.Q."/>
            <person name="Chen S.P."/>
            <person name="Lan S."/>
            <person name="Tsai W.C."/>
            <person name="Van de Peer Y."/>
            <person name="Liu Z.J."/>
        </authorList>
    </citation>
    <scope>NUCLEOTIDE SEQUENCE [LARGE SCALE GENOMIC DNA]</scope>
    <source>
        <strain evidence="2">Lor287</strain>
    </source>
</reference>
<accession>A0AAP0BQW9</accession>
<evidence type="ECO:0000313" key="3">
    <source>
        <dbReference type="Proteomes" id="UP001418222"/>
    </source>
</evidence>
<evidence type="ECO:0000313" key="2">
    <source>
        <dbReference type="EMBL" id="KAK8947153.1"/>
    </source>
</evidence>
<sequence>MDGVSLLAYPFLRWGVRLLVRLARLASVVLAGANGHWPNASRSDTAHLASAGMSRSLPASWTDASNLPLDPKGISFLAFGSLATLLGGSELDLGCLGKSGSPLYRGELVTRSPRQERARAILSEAVIAAISSAIPSQHIRREKLRVNDPSNFTPQLDFSDAETSSSSFLNPFEPAPVVVAACGDTIWNASLLHSSYMHLPSFPFSSYPLHEDISPLITPQPPLNGGNKSMLLLPNYVTNPLSVWTARSRGGKSQGSLALSLTLNPLSGQFASYGDRCLPIQ</sequence>
<protein>
    <submittedName>
        <fullName evidence="2">Uncharacterized protein</fullName>
    </submittedName>
</protein>
<feature type="signal peptide" evidence="1">
    <location>
        <begin position="1"/>
        <end position="31"/>
    </location>
</feature>
<evidence type="ECO:0000256" key="1">
    <source>
        <dbReference type="SAM" id="SignalP"/>
    </source>
</evidence>
<organism evidence="2 3">
    <name type="scientific">Platanthera zijinensis</name>
    <dbReference type="NCBI Taxonomy" id="2320716"/>
    <lineage>
        <taxon>Eukaryota</taxon>
        <taxon>Viridiplantae</taxon>
        <taxon>Streptophyta</taxon>
        <taxon>Embryophyta</taxon>
        <taxon>Tracheophyta</taxon>
        <taxon>Spermatophyta</taxon>
        <taxon>Magnoliopsida</taxon>
        <taxon>Liliopsida</taxon>
        <taxon>Asparagales</taxon>
        <taxon>Orchidaceae</taxon>
        <taxon>Orchidoideae</taxon>
        <taxon>Orchideae</taxon>
        <taxon>Orchidinae</taxon>
        <taxon>Platanthera</taxon>
    </lineage>
</organism>
<keyword evidence="1" id="KW-0732">Signal</keyword>
<proteinExistence type="predicted"/>
<keyword evidence="3" id="KW-1185">Reference proteome</keyword>
<dbReference type="EMBL" id="JBBWWQ010000005">
    <property type="protein sequence ID" value="KAK8947153.1"/>
    <property type="molecule type" value="Genomic_DNA"/>
</dbReference>